<dbReference type="Gene3D" id="1.10.340.30">
    <property type="entry name" value="Hypothetical protein, domain 2"/>
    <property type="match status" value="1"/>
</dbReference>
<dbReference type="EMBL" id="KL142367">
    <property type="protein sequence ID" value="KDR85128.1"/>
    <property type="molecule type" value="Genomic_DNA"/>
</dbReference>
<sequence>MINRAPKKYASRPPCDSQKSFLQSPYFNPSNSVHQTSPSSRKSRRIEDVNTETSPSSCIQRLTNGDTAGSLPELMLRLEGLKPVLIQDRVADDPWKLLVAVTLLNKTAGKLAIPTFWNIMANWPTPADLSQVDEEELIPIIRHLGTQNIRAKRLIAMSRSYIQEPPSVYDFRPSSTTSPSRRSRFFASSSIARQYPATPISHLPGTGSYALDSYRIFCTIHDYPGSEEWKTVLPADKELIRYIVSFQCYLGSPAFIQHFRSGNGPAVRAWSGLQPKGSSVKLLKNIYLHLSPH</sequence>
<protein>
    <recommendedName>
        <fullName evidence="4">HhH-GPD domain-containing protein</fullName>
    </recommendedName>
</protein>
<proteinExistence type="predicted"/>
<dbReference type="Proteomes" id="UP000027222">
    <property type="component" value="Unassembled WGS sequence"/>
</dbReference>
<accession>A0A067U1A6</accession>
<dbReference type="GO" id="GO:0005634">
    <property type="term" value="C:nucleus"/>
    <property type="evidence" value="ECO:0007669"/>
    <property type="project" value="UniProtKB-SubCell"/>
</dbReference>
<dbReference type="HOGENOM" id="CLU_053907_0_0_1"/>
<dbReference type="SUPFAM" id="SSF48150">
    <property type="entry name" value="DNA-glycosylase"/>
    <property type="match status" value="1"/>
</dbReference>
<feature type="compositionally biased region" description="Basic residues" evidence="3">
    <location>
        <begin position="1"/>
        <end position="10"/>
    </location>
</feature>
<feature type="domain" description="HhH-GPD" evidence="4">
    <location>
        <begin position="100"/>
        <end position="181"/>
    </location>
</feature>
<dbReference type="GO" id="GO:0003824">
    <property type="term" value="F:catalytic activity"/>
    <property type="evidence" value="ECO:0007669"/>
    <property type="project" value="InterPro"/>
</dbReference>
<keyword evidence="6" id="KW-1185">Reference proteome</keyword>
<dbReference type="InterPro" id="IPR011257">
    <property type="entry name" value="DNA_glycosylase"/>
</dbReference>
<evidence type="ECO:0000313" key="5">
    <source>
        <dbReference type="EMBL" id="KDR85128.1"/>
    </source>
</evidence>
<reference evidence="6" key="1">
    <citation type="journal article" date="2014" name="Proc. Natl. Acad. Sci. U.S.A.">
        <title>Extensive sampling of basidiomycete genomes demonstrates inadequacy of the white-rot/brown-rot paradigm for wood decay fungi.</title>
        <authorList>
            <person name="Riley R."/>
            <person name="Salamov A.A."/>
            <person name="Brown D.W."/>
            <person name="Nagy L.G."/>
            <person name="Floudas D."/>
            <person name="Held B.W."/>
            <person name="Levasseur A."/>
            <person name="Lombard V."/>
            <person name="Morin E."/>
            <person name="Otillar R."/>
            <person name="Lindquist E.A."/>
            <person name="Sun H."/>
            <person name="LaButti K.M."/>
            <person name="Schmutz J."/>
            <person name="Jabbour D."/>
            <person name="Luo H."/>
            <person name="Baker S.E."/>
            <person name="Pisabarro A.G."/>
            <person name="Walton J.D."/>
            <person name="Blanchette R.A."/>
            <person name="Henrissat B."/>
            <person name="Martin F."/>
            <person name="Cullen D."/>
            <person name="Hibbett D.S."/>
            <person name="Grigoriev I.V."/>
        </authorList>
    </citation>
    <scope>NUCLEOTIDE SEQUENCE [LARGE SCALE GENOMIC DNA]</scope>
    <source>
        <strain evidence="6">CBS 339.88</strain>
    </source>
</reference>
<evidence type="ECO:0000256" key="2">
    <source>
        <dbReference type="ARBA" id="ARBA00023242"/>
    </source>
</evidence>
<dbReference type="STRING" id="685588.A0A067U1A6"/>
<gene>
    <name evidence="5" type="ORF">GALMADRAFT_233773</name>
</gene>
<feature type="region of interest" description="Disordered" evidence="3">
    <location>
        <begin position="1"/>
        <end position="57"/>
    </location>
</feature>
<evidence type="ECO:0000313" key="6">
    <source>
        <dbReference type="Proteomes" id="UP000027222"/>
    </source>
</evidence>
<dbReference type="AlphaFoldDB" id="A0A067U1A6"/>
<dbReference type="PANTHER" id="PTHR15074:SF0">
    <property type="entry name" value="METHYL-CPG-BINDING DOMAIN PROTEIN 4-LIKE PROTEIN"/>
    <property type="match status" value="1"/>
</dbReference>
<dbReference type="PANTHER" id="PTHR15074">
    <property type="entry name" value="METHYL-CPG-BINDING PROTEIN"/>
    <property type="match status" value="1"/>
</dbReference>
<dbReference type="GO" id="GO:0003677">
    <property type="term" value="F:DNA binding"/>
    <property type="evidence" value="ECO:0007669"/>
    <property type="project" value="InterPro"/>
</dbReference>
<evidence type="ECO:0000256" key="1">
    <source>
        <dbReference type="ARBA" id="ARBA00004123"/>
    </source>
</evidence>
<dbReference type="InterPro" id="IPR045138">
    <property type="entry name" value="MeCP2/MBD4"/>
</dbReference>
<dbReference type="InterPro" id="IPR003265">
    <property type="entry name" value="HhH-GPD_domain"/>
</dbReference>
<dbReference type="OrthoDB" id="10265068at2759"/>
<comment type="subcellular location">
    <subcellularLocation>
        <location evidence="1">Nucleus</location>
    </subcellularLocation>
</comment>
<dbReference type="Pfam" id="PF00730">
    <property type="entry name" value="HhH-GPD"/>
    <property type="match status" value="1"/>
</dbReference>
<organism evidence="5 6">
    <name type="scientific">Galerina marginata (strain CBS 339.88)</name>
    <dbReference type="NCBI Taxonomy" id="685588"/>
    <lineage>
        <taxon>Eukaryota</taxon>
        <taxon>Fungi</taxon>
        <taxon>Dikarya</taxon>
        <taxon>Basidiomycota</taxon>
        <taxon>Agaricomycotina</taxon>
        <taxon>Agaricomycetes</taxon>
        <taxon>Agaricomycetidae</taxon>
        <taxon>Agaricales</taxon>
        <taxon>Agaricineae</taxon>
        <taxon>Strophariaceae</taxon>
        <taxon>Galerina</taxon>
    </lineage>
</organism>
<evidence type="ECO:0000259" key="4">
    <source>
        <dbReference type="Pfam" id="PF00730"/>
    </source>
</evidence>
<keyword evidence="2" id="KW-0539">Nucleus</keyword>
<evidence type="ECO:0000256" key="3">
    <source>
        <dbReference type="SAM" id="MobiDB-lite"/>
    </source>
</evidence>
<feature type="compositionally biased region" description="Polar residues" evidence="3">
    <location>
        <begin position="17"/>
        <end position="40"/>
    </location>
</feature>
<dbReference type="GO" id="GO:0006285">
    <property type="term" value="P:base-excision repair, AP site formation"/>
    <property type="evidence" value="ECO:0007669"/>
    <property type="project" value="UniProtKB-ARBA"/>
</dbReference>
<name>A0A067U1A6_GALM3</name>